<gene>
    <name evidence="2" type="ORF">ITX44_29675</name>
</gene>
<sequence length="766" mass="82151">MTVAVLRADEAAWRVLAGLLPGEDIGSPAPDDAAAVRIVAHRLARIAASRPELGAALRQWAAVSTANIITGGARVVGTTVQARDISGGIHVHEYGHHDSRLPVPRQLIPAPAHFTGREADLAALDGLRAAQRDTGVRIVVSGTAGVGKTALVSRWLGGLAPMYPGGQLYADLQGFGDDPADPGVVLGRFLRAFGVDHVPIALAEQTALWRTVTADLRIAVMLDNAYSAAQVRPLLPASPAALAVMTSRRRLPALGLDGAAFHQIGVLRSEDAVELLTHRLGRERVASEREAVQGLARLCGGLPLALCVAAARMAARPRQPLAVLTGAMSSDHDRLDALDAGGDRAVRTALDDSYAALPPDVARGYRQLGLLVVPEFGPDHVAAACDLTPGGAVRLLDELVDVNLVEELGHDRFRLHDLIRDHAALRAAEDEQPDARRAVVRRVLDWYLATATAARRLLSPTHRQLRRDYVFPPGHVPAFADEATALMWLDTEQIHLMAAIRLAAERGWDATAWQLVDSMQPLFLRRRPYDLWTEAHRIGLAAAERAGHPEGVSRMLTTGGSGFYNVGDYDEAIAWFTRALEGARRDGDLRAQAQALHGLGQSHRLAGRLEQAARLFRQALDLRETIGYARGAALSRLCLGDVALASGDAAGAVDLLTRARAALLAVPDPYDAARALAFLGLAHAAEGIRDFPAAEACLRQALAEFVRTGSVHWQAHAMEMLGGTAADRGDPGEARDWYEQSLALYTPLSPTDAGRLEDRLRSLNRS</sequence>
<dbReference type="Gene3D" id="3.40.50.300">
    <property type="entry name" value="P-loop containing nucleotide triphosphate hydrolases"/>
    <property type="match status" value="1"/>
</dbReference>
<dbReference type="PRINTS" id="PR00364">
    <property type="entry name" value="DISEASERSIST"/>
</dbReference>
<dbReference type="InterPro" id="IPR019734">
    <property type="entry name" value="TPR_rpt"/>
</dbReference>
<feature type="repeat" description="TPR" evidence="1">
    <location>
        <begin position="553"/>
        <end position="586"/>
    </location>
</feature>
<name>A0ABS2TZ90_9ACTN</name>
<dbReference type="EMBL" id="JADKYB010000019">
    <property type="protein sequence ID" value="MBM9508650.1"/>
    <property type="molecule type" value="Genomic_DNA"/>
</dbReference>
<evidence type="ECO:0000313" key="2">
    <source>
        <dbReference type="EMBL" id="MBM9508650.1"/>
    </source>
</evidence>
<dbReference type="Proteomes" id="UP000749040">
    <property type="component" value="Unassembled WGS sequence"/>
</dbReference>
<evidence type="ECO:0000256" key="1">
    <source>
        <dbReference type="PROSITE-ProRule" id="PRU00339"/>
    </source>
</evidence>
<accession>A0ABS2TZ90</accession>
<organism evidence="2 3">
    <name type="scientific">Actinacidiphila acididurans</name>
    <dbReference type="NCBI Taxonomy" id="2784346"/>
    <lineage>
        <taxon>Bacteria</taxon>
        <taxon>Bacillati</taxon>
        <taxon>Actinomycetota</taxon>
        <taxon>Actinomycetes</taxon>
        <taxon>Kitasatosporales</taxon>
        <taxon>Streptomycetaceae</taxon>
        <taxon>Actinacidiphila</taxon>
    </lineage>
</organism>
<dbReference type="PANTHER" id="PTHR47691:SF3">
    <property type="entry name" value="HTH-TYPE TRANSCRIPTIONAL REGULATOR RV0890C-RELATED"/>
    <property type="match status" value="1"/>
</dbReference>
<keyword evidence="1" id="KW-0802">TPR repeat</keyword>
<feature type="repeat" description="TPR" evidence="1">
    <location>
        <begin position="593"/>
        <end position="626"/>
    </location>
</feature>
<dbReference type="SUPFAM" id="SSF48452">
    <property type="entry name" value="TPR-like"/>
    <property type="match status" value="1"/>
</dbReference>
<reference evidence="2 3" key="1">
    <citation type="submission" date="2021-01" db="EMBL/GenBank/DDBJ databases">
        <title>Streptomyces acididurans sp. nov., isolated from a peat swamp forest soil.</title>
        <authorList>
            <person name="Chantavorakit T."/>
            <person name="Duangmal K."/>
        </authorList>
    </citation>
    <scope>NUCLEOTIDE SEQUENCE [LARGE SCALE GENOMIC DNA]</scope>
    <source>
        <strain evidence="2 3">KK5PA1</strain>
    </source>
</reference>
<dbReference type="Gene3D" id="1.25.40.10">
    <property type="entry name" value="Tetratricopeptide repeat domain"/>
    <property type="match status" value="1"/>
</dbReference>
<dbReference type="InterPro" id="IPR027417">
    <property type="entry name" value="P-loop_NTPase"/>
</dbReference>
<dbReference type="PROSITE" id="PS50005">
    <property type="entry name" value="TPR"/>
    <property type="match status" value="2"/>
</dbReference>
<dbReference type="SUPFAM" id="SSF52540">
    <property type="entry name" value="P-loop containing nucleoside triphosphate hydrolases"/>
    <property type="match status" value="1"/>
</dbReference>
<protein>
    <submittedName>
        <fullName evidence="2">Tetratricopeptide repeat protein</fullName>
    </submittedName>
</protein>
<dbReference type="SMART" id="SM00028">
    <property type="entry name" value="TPR"/>
    <property type="match status" value="4"/>
</dbReference>
<evidence type="ECO:0000313" key="3">
    <source>
        <dbReference type="Proteomes" id="UP000749040"/>
    </source>
</evidence>
<dbReference type="Pfam" id="PF13424">
    <property type="entry name" value="TPR_12"/>
    <property type="match status" value="2"/>
</dbReference>
<dbReference type="InterPro" id="IPR011990">
    <property type="entry name" value="TPR-like_helical_dom_sf"/>
</dbReference>
<dbReference type="PANTHER" id="PTHR47691">
    <property type="entry name" value="REGULATOR-RELATED"/>
    <property type="match status" value="1"/>
</dbReference>
<comment type="caution">
    <text evidence="2">The sequence shown here is derived from an EMBL/GenBank/DDBJ whole genome shotgun (WGS) entry which is preliminary data.</text>
</comment>
<keyword evidence="3" id="KW-1185">Reference proteome</keyword>
<proteinExistence type="predicted"/>